<sequence length="200" mass="22104">MSVTARLKEALQGTSPDHVILLSGDDSDDLIDPNTALVDAAVLVAVTDRASPGVILTQRTRTLRNHAGQIAFPGGRKDDSDTDLIAAALREAHEEIALPPAKVEILGITDRYRTTSGFQVTPVVGVIPPDLSFRPEPGEVEDIFEVPLDFLLDSANHLESHVEWQGRERHYYEIFWQDRRIWGATAAMIVNLARRFAWAA</sequence>
<protein>
    <submittedName>
        <fullName evidence="8">NUDIX domain-containing protein</fullName>
    </submittedName>
</protein>
<dbReference type="InterPro" id="IPR015797">
    <property type="entry name" value="NUDIX_hydrolase-like_dom_sf"/>
</dbReference>
<dbReference type="OrthoDB" id="9802805at2"/>
<comment type="cofactor">
    <cofactor evidence="1">
        <name>Mn(2+)</name>
        <dbReference type="ChEBI" id="CHEBI:29035"/>
    </cofactor>
</comment>
<dbReference type="GO" id="GO:0010945">
    <property type="term" value="F:coenzyme A diphosphatase activity"/>
    <property type="evidence" value="ECO:0007669"/>
    <property type="project" value="InterPro"/>
</dbReference>
<keyword evidence="4" id="KW-0378">Hydrolase</keyword>
<dbReference type="Pfam" id="PF00293">
    <property type="entry name" value="NUDIX"/>
    <property type="match status" value="1"/>
</dbReference>
<dbReference type="PANTHER" id="PTHR12992:SF11">
    <property type="entry name" value="MITOCHONDRIAL COENZYME A DIPHOSPHATASE NUDT8"/>
    <property type="match status" value="1"/>
</dbReference>
<evidence type="ECO:0000256" key="2">
    <source>
        <dbReference type="ARBA" id="ARBA00001946"/>
    </source>
</evidence>
<dbReference type="GO" id="GO:0046872">
    <property type="term" value="F:metal ion binding"/>
    <property type="evidence" value="ECO:0007669"/>
    <property type="project" value="UniProtKB-KW"/>
</dbReference>
<keyword evidence="5" id="KW-0460">Magnesium</keyword>
<feature type="domain" description="Nudix hydrolase" evidence="7">
    <location>
        <begin position="37"/>
        <end position="168"/>
    </location>
</feature>
<comment type="caution">
    <text evidence="8">The sequence shown here is derived from an EMBL/GenBank/DDBJ whole genome shotgun (WGS) entry which is preliminary data.</text>
</comment>
<evidence type="ECO:0000256" key="4">
    <source>
        <dbReference type="ARBA" id="ARBA00022801"/>
    </source>
</evidence>
<proteinExistence type="predicted"/>
<keyword evidence="6" id="KW-0464">Manganese</keyword>
<evidence type="ECO:0000256" key="6">
    <source>
        <dbReference type="ARBA" id="ARBA00023211"/>
    </source>
</evidence>
<dbReference type="RefSeq" id="WP_133497184.1">
    <property type="nucleotide sequence ID" value="NZ_BMLU01000025.1"/>
</dbReference>
<dbReference type="PANTHER" id="PTHR12992">
    <property type="entry name" value="NUDIX HYDROLASE"/>
    <property type="match status" value="1"/>
</dbReference>
<name>A0A4R6F9T1_9SPHN</name>
<dbReference type="Gene3D" id="3.90.79.10">
    <property type="entry name" value="Nucleoside Triphosphate Pyrophosphohydrolase"/>
    <property type="match status" value="1"/>
</dbReference>
<dbReference type="EMBL" id="SNWD01000024">
    <property type="protein sequence ID" value="TDN77803.1"/>
    <property type="molecule type" value="Genomic_DNA"/>
</dbReference>
<dbReference type="InterPro" id="IPR045121">
    <property type="entry name" value="CoAse"/>
</dbReference>
<accession>A0A4R6F9T1</accession>
<evidence type="ECO:0000256" key="5">
    <source>
        <dbReference type="ARBA" id="ARBA00022842"/>
    </source>
</evidence>
<evidence type="ECO:0000256" key="1">
    <source>
        <dbReference type="ARBA" id="ARBA00001936"/>
    </source>
</evidence>
<dbReference type="AlphaFoldDB" id="A0A4R6F9T1"/>
<evidence type="ECO:0000313" key="8">
    <source>
        <dbReference type="EMBL" id="TDN77803.1"/>
    </source>
</evidence>
<dbReference type="InterPro" id="IPR000086">
    <property type="entry name" value="NUDIX_hydrolase_dom"/>
</dbReference>
<dbReference type="PROSITE" id="PS51462">
    <property type="entry name" value="NUDIX"/>
    <property type="match status" value="1"/>
</dbReference>
<gene>
    <name evidence="8" type="ORF">EV664_12417</name>
</gene>
<evidence type="ECO:0000313" key="9">
    <source>
        <dbReference type="Proteomes" id="UP000295493"/>
    </source>
</evidence>
<comment type="cofactor">
    <cofactor evidence="2">
        <name>Mg(2+)</name>
        <dbReference type="ChEBI" id="CHEBI:18420"/>
    </cofactor>
</comment>
<reference evidence="8 9" key="1">
    <citation type="submission" date="2019-03" db="EMBL/GenBank/DDBJ databases">
        <title>Genomic Encyclopedia of Type Strains, Phase IV (KMG-IV): sequencing the most valuable type-strain genomes for metagenomic binning, comparative biology and taxonomic classification.</title>
        <authorList>
            <person name="Goeker M."/>
        </authorList>
    </citation>
    <scope>NUCLEOTIDE SEQUENCE [LARGE SCALE GENOMIC DNA]</scope>
    <source>
        <strain evidence="8 9">DSM 25059</strain>
    </source>
</reference>
<keyword evidence="9" id="KW-1185">Reference proteome</keyword>
<evidence type="ECO:0000256" key="3">
    <source>
        <dbReference type="ARBA" id="ARBA00022723"/>
    </source>
</evidence>
<dbReference type="Proteomes" id="UP000295493">
    <property type="component" value="Unassembled WGS sequence"/>
</dbReference>
<organism evidence="8 9">
    <name type="scientific">Stakelama pacifica</name>
    <dbReference type="NCBI Taxonomy" id="517720"/>
    <lineage>
        <taxon>Bacteria</taxon>
        <taxon>Pseudomonadati</taxon>
        <taxon>Pseudomonadota</taxon>
        <taxon>Alphaproteobacteria</taxon>
        <taxon>Sphingomonadales</taxon>
        <taxon>Sphingomonadaceae</taxon>
        <taxon>Stakelama</taxon>
    </lineage>
</organism>
<dbReference type="SUPFAM" id="SSF55811">
    <property type="entry name" value="Nudix"/>
    <property type="match status" value="1"/>
</dbReference>
<keyword evidence="3" id="KW-0479">Metal-binding</keyword>
<dbReference type="CDD" id="cd03426">
    <property type="entry name" value="NUDIX_CoAse_Nudt7"/>
    <property type="match status" value="1"/>
</dbReference>
<dbReference type="NCBIfam" id="NF007980">
    <property type="entry name" value="PRK10707.1"/>
    <property type="match status" value="1"/>
</dbReference>
<evidence type="ECO:0000259" key="7">
    <source>
        <dbReference type="PROSITE" id="PS51462"/>
    </source>
</evidence>